<dbReference type="InterPro" id="IPR024749">
    <property type="entry name" value="Collagen-bd_put"/>
</dbReference>
<evidence type="ECO:0000256" key="1">
    <source>
        <dbReference type="SAM" id="MobiDB-lite"/>
    </source>
</evidence>
<evidence type="ECO:0000313" key="4">
    <source>
        <dbReference type="EMBL" id="CAA9254396.1"/>
    </source>
</evidence>
<dbReference type="Pfam" id="PF13204">
    <property type="entry name" value="Apiosidase"/>
    <property type="match status" value="1"/>
</dbReference>
<dbReference type="PANTHER" id="PTHR37836">
    <property type="entry name" value="LMO1036 PROTEIN"/>
    <property type="match status" value="1"/>
</dbReference>
<gene>
    <name evidence="4" type="ORF">AVDCRST_MAG63-2084</name>
</gene>
<accession>A0A6J4IMQ9</accession>
<evidence type="ECO:0000259" key="3">
    <source>
        <dbReference type="Pfam" id="PF13204"/>
    </source>
</evidence>
<name>A0A6J4IMQ9_9BACT</name>
<dbReference type="SUPFAM" id="SSF51445">
    <property type="entry name" value="(Trans)glycosidases"/>
    <property type="match status" value="1"/>
</dbReference>
<evidence type="ECO:0000259" key="2">
    <source>
        <dbReference type="Pfam" id="PF12904"/>
    </source>
</evidence>
<sequence>MQHSARSGATGPSGARGSGAAGSAALRVSANGRHLVRPDGAPFFWLGDTAWLLFQMTTREDADLYLKTRARQGFTVIQAALVMGEERVGGTLRPNVFGKLAFQGGDPARPDVTPGATPKPSTHYDYWDHADYIVERAGAHGLTLGLLPLFVGYRGDGYRYLTPDNASDYGRFLGRRYRDKSHVFWILGGDNTPDTEPKRAVWERMARGIAVGASGSEDYGRTLMTYHINGGASSSQWFHTAPWLDFNMTQVWGSEKDIYPAVARDYGLAPVKPCGLGEGSYENGPQYPTRPIDALKVRRQAYWSYLAGGYHTYGNTDTWNFGSYKPEASQDWKAALRSPGAASLSVLARLFRTLEWWKLSPEPTAIAGGAGSPGELSVAMRSAEGDRMLAYLPAPSTISLRLDRITASRAARATWIDPRTGARSAVGAFPTAAPHAFTTPQGWPDALLLVQAQGQRDRD</sequence>
<feature type="compositionally biased region" description="Low complexity" evidence="1">
    <location>
        <begin position="1"/>
        <end position="13"/>
    </location>
</feature>
<proteinExistence type="predicted"/>
<dbReference type="InterPro" id="IPR017853">
    <property type="entry name" value="GH"/>
</dbReference>
<dbReference type="EMBL" id="CADCTO010000270">
    <property type="protein sequence ID" value="CAA9254396.1"/>
    <property type="molecule type" value="Genomic_DNA"/>
</dbReference>
<dbReference type="AlphaFoldDB" id="A0A6J4IMQ9"/>
<protein>
    <submittedName>
        <fullName evidence="4">GH140</fullName>
    </submittedName>
</protein>
<dbReference type="Gene3D" id="3.20.20.80">
    <property type="entry name" value="Glycosidases"/>
    <property type="match status" value="1"/>
</dbReference>
<feature type="domain" description="Putative collagen-binding" evidence="2">
    <location>
        <begin position="361"/>
        <end position="450"/>
    </location>
</feature>
<feature type="region of interest" description="Disordered" evidence="1">
    <location>
        <begin position="1"/>
        <end position="20"/>
    </location>
</feature>
<dbReference type="Pfam" id="PF12904">
    <property type="entry name" value="Collagen_bind_2"/>
    <property type="match status" value="1"/>
</dbReference>
<feature type="domain" description="Apiosidase-like catalytic" evidence="3">
    <location>
        <begin position="29"/>
        <end position="358"/>
    </location>
</feature>
<organism evidence="4">
    <name type="scientific">uncultured Armatimonadetes bacterium</name>
    <dbReference type="NCBI Taxonomy" id="157466"/>
    <lineage>
        <taxon>Bacteria</taxon>
        <taxon>Bacillati</taxon>
        <taxon>Armatimonadota</taxon>
        <taxon>environmental samples</taxon>
    </lineage>
</organism>
<dbReference type="InterPro" id="IPR025277">
    <property type="entry name" value="Apiosidase-like_cat_dom"/>
</dbReference>
<reference evidence="4" key="1">
    <citation type="submission" date="2020-02" db="EMBL/GenBank/DDBJ databases">
        <authorList>
            <person name="Meier V. D."/>
        </authorList>
    </citation>
    <scope>NUCLEOTIDE SEQUENCE</scope>
    <source>
        <strain evidence="4">AVDCRST_MAG63</strain>
    </source>
</reference>
<dbReference type="PANTHER" id="PTHR37836:SF3">
    <property type="entry name" value="ENDOGLUCANASE"/>
    <property type="match status" value="1"/>
</dbReference>